<reference evidence="1" key="1">
    <citation type="submission" date="2020-03" db="EMBL/GenBank/DDBJ databases">
        <title>Five strains of Vibrio campbellii isolated from Mariana Trench.</title>
        <authorList>
            <person name="Liang J."/>
            <person name="Zhang X.-H."/>
        </authorList>
    </citation>
    <scope>NUCLEOTIDE SEQUENCE</scope>
    <source>
        <strain evidence="1">LJC013</strain>
    </source>
</reference>
<evidence type="ECO:0000313" key="2">
    <source>
        <dbReference type="Proteomes" id="UP001059912"/>
    </source>
</evidence>
<name>A0ABY5IJL0_9VIBR</name>
<evidence type="ECO:0000313" key="1">
    <source>
        <dbReference type="EMBL" id="UTZ33192.1"/>
    </source>
</evidence>
<dbReference type="EMBL" id="CP050471">
    <property type="protein sequence ID" value="UTZ33192.1"/>
    <property type="molecule type" value="Genomic_DNA"/>
</dbReference>
<proteinExistence type="predicted"/>
<sequence>MTTHGISDVAAFDEVLLIERIRAGLAYAGRNEIGLIFNVNQAWIPKNSVSTYIVMIGSCWVASTIIEWETLSTQQYLRNFPSDLYFDYKLSAVVMSRLSFRQYCLPLSLFL</sequence>
<accession>A0ABY5IJL0</accession>
<protein>
    <submittedName>
        <fullName evidence="1">Uncharacterized protein</fullName>
    </submittedName>
</protein>
<keyword evidence="2" id="KW-1185">Reference proteome</keyword>
<gene>
    <name evidence="1" type="ORF">HB762_17930</name>
</gene>
<organism evidence="1 2">
    <name type="scientific">Vibrio campbellii</name>
    <dbReference type="NCBI Taxonomy" id="680"/>
    <lineage>
        <taxon>Bacteria</taxon>
        <taxon>Pseudomonadati</taxon>
        <taxon>Pseudomonadota</taxon>
        <taxon>Gammaproteobacteria</taxon>
        <taxon>Vibrionales</taxon>
        <taxon>Vibrionaceae</taxon>
        <taxon>Vibrio</taxon>
    </lineage>
</organism>
<dbReference type="RefSeq" id="WP_255903808.1">
    <property type="nucleotide sequence ID" value="NZ_CP050471.1"/>
</dbReference>
<dbReference type="Proteomes" id="UP001059912">
    <property type="component" value="Chromosome 2"/>
</dbReference>